<dbReference type="PANTHER" id="PTHR43834:SF6">
    <property type="entry name" value="GTPASE DER"/>
    <property type="match status" value="1"/>
</dbReference>
<evidence type="ECO:0000256" key="7">
    <source>
        <dbReference type="ARBA" id="ARBA00032345"/>
    </source>
</evidence>
<name>A0A9D1CSF9_9FIRM</name>
<dbReference type="GO" id="GO:0042254">
    <property type="term" value="P:ribosome biogenesis"/>
    <property type="evidence" value="ECO:0007669"/>
    <property type="project" value="UniProtKB-KW"/>
</dbReference>
<dbReference type="InterPro" id="IPR016484">
    <property type="entry name" value="GTPase_Der"/>
</dbReference>
<dbReference type="Pfam" id="PF14714">
    <property type="entry name" value="KH_dom-like"/>
    <property type="match status" value="1"/>
</dbReference>
<evidence type="ECO:0000256" key="10">
    <source>
        <dbReference type="PROSITE-ProRule" id="PRU01049"/>
    </source>
</evidence>
<organism evidence="13 14">
    <name type="scientific">Candidatus Onthenecus intestinigallinarum</name>
    <dbReference type="NCBI Taxonomy" id="2840875"/>
    <lineage>
        <taxon>Bacteria</taxon>
        <taxon>Bacillati</taxon>
        <taxon>Bacillota</taxon>
        <taxon>Clostridia</taxon>
        <taxon>Eubacteriales</taxon>
        <taxon>Candidatus Onthenecus</taxon>
    </lineage>
</organism>
<comment type="function">
    <text evidence="8 9 11">GTPase that plays an essential role in the late steps of ribosome biogenesis.</text>
</comment>
<feature type="binding site" evidence="9">
    <location>
        <begin position="10"/>
        <end position="17"/>
    </location>
    <ligand>
        <name>GTP</name>
        <dbReference type="ChEBI" id="CHEBI:37565"/>
        <label>1</label>
    </ligand>
</feature>
<evidence type="ECO:0000256" key="5">
    <source>
        <dbReference type="ARBA" id="ARBA00022741"/>
    </source>
</evidence>
<evidence type="ECO:0000259" key="12">
    <source>
        <dbReference type="PROSITE" id="PS51712"/>
    </source>
</evidence>
<dbReference type="Gene3D" id="3.30.300.20">
    <property type="match status" value="1"/>
</dbReference>
<comment type="subunit">
    <text evidence="9">Associates with the 50S ribosomal subunit.</text>
</comment>
<dbReference type="InterPro" id="IPR027417">
    <property type="entry name" value="P-loop_NTPase"/>
</dbReference>
<dbReference type="Gene3D" id="3.40.50.300">
    <property type="entry name" value="P-loop containing nucleotide triphosphate hydrolases"/>
    <property type="match status" value="2"/>
</dbReference>
<dbReference type="CDD" id="cd01895">
    <property type="entry name" value="EngA2"/>
    <property type="match status" value="1"/>
</dbReference>
<dbReference type="InterPro" id="IPR032859">
    <property type="entry name" value="KH_dom-like"/>
</dbReference>
<dbReference type="InterPro" id="IPR031166">
    <property type="entry name" value="G_ENGA"/>
</dbReference>
<evidence type="ECO:0000256" key="11">
    <source>
        <dbReference type="RuleBase" id="RU004481"/>
    </source>
</evidence>
<dbReference type="PIRSF" id="PIRSF006485">
    <property type="entry name" value="GTP-binding_EngA"/>
    <property type="match status" value="1"/>
</dbReference>
<dbReference type="NCBIfam" id="TIGR00231">
    <property type="entry name" value="small_GTP"/>
    <property type="match status" value="2"/>
</dbReference>
<evidence type="ECO:0000313" key="14">
    <source>
        <dbReference type="Proteomes" id="UP000886887"/>
    </source>
</evidence>
<feature type="binding site" evidence="9">
    <location>
        <begin position="298"/>
        <end position="301"/>
    </location>
    <ligand>
        <name>GTP</name>
        <dbReference type="ChEBI" id="CHEBI:37565"/>
        <label>2</label>
    </ligand>
</feature>
<evidence type="ECO:0000256" key="9">
    <source>
        <dbReference type="HAMAP-Rule" id="MF_00195"/>
    </source>
</evidence>
<comment type="similarity">
    <text evidence="1 9 10 11">Belongs to the TRAFAC class TrmE-Era-EngA-EngB-Septin-like GTPase superfamily. EngA (Der) GTPase family.</text>
</comment>
<gene>
    <name evidence="9 13" type="primary">der</name>
    <name evidence="13" type="ORF">IAB73_09885</name>
</gene>
<evidence type="ECO:0000256" key="3">
    <source>
        <dbReference type="ARBA" id="ARBA00022517"/>
    </source>
</evidence>
<keyword evidence="3 9" id="KW-0690">Ribosome biogenesis</keyword>
<dbReference type="GO" id="GO:0005525">
    <property type="term" value="F:GTP binding"/>
    <property type="evidence" value="ECO:0007669"/>
    <property type="project" value="UniProtKB-UniRule"/>
</dbReference>
<feature type="binding site" evidence="9">
    <location>
        <begin position="185"/>
        <end position="192"/>
    </location>
    <ligand>
        <name>GTP</name>
        <dbReference type="ChEBI" id="CHEBI:37565"/>
        <label>2</label>
    </ligand>
</feature>
<evidence type="ECO:0000256" key="4">
    <source>
        <dbReference type="ARBA" id="ARBA00022737"/>
    </source>
</evidence>
<dbReference type="AlphaFoldDB" id="A0A9D1CSF9"/>
<evidence type="ECO:0000256" key="6">
    <source>
        <dbReference type="ARBA" id="ARBA00023134"/>
    </source>
</evidence>
<dbReference type="FunFam" id="3.30.300.20:FF:000004">
    <property type="entry name" value="GTPase Der"/>
    <property type="match status" value="1"/>
</dbReference>
<evidence type="ECO:0000256" key="2">
    <source>
        <dbReference type="ARBA" id="ARBA00020953"/>
    </source>
</evidence>
<evidence type="ECO:0000313" key="13">
    <source>
        <dbReference type="EMBL" id="HIQ72499.1"/>
    </source>
</evidence>
<dbReference type="NCBIfam" id="TIGR03594">
    <property type="entry name" value="GTPase_EngA"/>
    <property type="match status" value="1"/>
</dbReference>
<evidence type="ECO:0000256" key="1">
    <source>
        <dbReference type="ARBA" id="ARBA00008279"/>
    </source>
</evidence>
<feature type="domain" description="EngA-type G" evidence="12">
    <location>
        <begin position="179"/>
        <end position="355"/>
    </location>
</feature>
<protein>
    <recommendedName>
        <fullName evidence="2 9">GTPase Der</fullName>
    </recommendedName>
    <alternativeName>
        <fullName evidence="7 9">GTP-binding protein EngA</fullName>
    </alternativeName>
</protein>
<dbReference type="GO" id="GO:0043022">
    <property type="term" value="F:ribosome binding"/>
    <property type="evidence" value="ECO:0007669"/>
    <property type="project" value="TreeGrafter"/>
</dbReference>
<dbReference type="InterPro" id="IPR015946">
    <property type="entry name" value="KH_dom-like_a/b"/>
</dbReference>
<dbReference type="EMBL" id="DVFJ01000036">
    <property type="protein sequence ID" value="HIQ72499.1"/>
    <property type="molecule type" value="Genomic_DNA"/>
</dbReference>
<keyword evidence="4 11" id="KW-0677">Repeat</keyword>
<dbReference type="PRINTS" id="PR00326">
    <property type="entry name" value="GTP1OBG"/>
</dbReference>
<dbReference type="Proteomes" id="UP000886887">
    <property type="component" value="Unassembled WGS sequence"/>
</dbReference>
<feature type="binding site" evidence="9">
    <location>
        <begin position="232"/>
        <end position="236"/>
    </location>
    <ligand>
        <name>GTP</name>
        <dbReference type="ChEBI" id="CHEBI:37565"/>
        <label>2</label>
    </ligand>
</feature>
<reference evidence="13" key="1">
    <citation type="submission" date="2020-10" db="EMBL/GenBank/DDBJ databases">
        <authorList>
            <person name="Gilroy R."/>
        </authorList>
    </citation>
    <scope>NUCLEOTIDE SEQUENCE</scope>
    <source>
        <strain evidence="13">ChiSxjej2B14-6234</strain>
    </source>
</reference>
<dbReference type="FunFam" id="3.40.50.300:FF:000040">
    <property type="entry name" value="GTPase Der"/>
    <property type="match status" value="1"/>
</dbReference>
<dbReference type="InterPro" id="IPR005225">
    <property type="entry name" value="Small_GTP-bd"/>
</dbReference>
<reference evidence="13" key="2">
    <citation type="journal article" date="2021" name="PeerJ">
        <title>Extensive microbial diversity within the chicken gut microbiome revealed by metagenomics and culture.</title>
        <authorList>
            <person name="Gilroy R."/>
            <person name="Ravi A."/>
            <person name="Getino M."/>
            <person name="Pursley I."/>
            <person name="Horton D.L."/>
            <person name="Alikhan N.F."/>
            <person name="Baker D."/>
            <person name="Gharbi K."/>
            <person name="Hall N."/>
            <person name="Watson M."/>
            <person name="Adriaenssens E.M."/>
            <person name="Foster-Nyarko E."/>
            <person name="Jarju S."/>
            <person name="Secka A."/>
            <person name="Antonio M."/>
            <person name="Oren A."/>
            <person name="Chaudhuri R.R."/>
            <person name="La Ragione R."/>
            <person name="Hildebrand F."/>
            <person name="Pallen M.J."/>
        </authorList>
    </citation>
    <scope>NUCLEOTIDE SEQUENCE</scope>
    <source>
        <strain evidence="13">ChiSxjej2B14-6234</strain>
    </source>
</reference>
<evidence type="ECO:0000256" key="8">
    <source>
        <dbReference type="ARBA" id="ARBA00053470"/>
    </source>
</evidence>
<feature type="binding site" evidence="9">
    <location>
        <begin position="120"/>
        <end position="123"/>
    </location>
    <ligand>
        <name>GTP</name>
        <dbReference type="ChEBI" id="CHEBI:37565"/>
        <label>1</label>
    </ligand>
</feature>
<dbReference type="SUPFAM" id="SSF52540">
    <property type="entry name" value="P-loop containing nucleoside triphosphate hydrolases"/>
    <property type="match status" value="2"/>
</dbReference>
<accession>A0A9D1CSF9</accession>
<comment type="caution">
    <text evidence="13">The sequence shown here is derived from an EMBL/GenBank/DDBJ whole genome shotgun (WGS) entry which is preliminary data.</text>
</comment>
<proteinExistence type="inferred from homology"/>
<dbReference type="PROSITE" id="PS51712">
    <property type="entry name" value="G_ENGA"/>
    <property type="match status" value="2"/>
</dbReference>
<sequence>MAKPLVAVVGRPNVGKSTFFNRIAGRRISIVEDTPGVTRDRIYADVEWLGRPFTLIDTGGIDPRTDDILLAQMRRQAEIAIETCDVILFFVDGRAGMTADDMDVANMLRRTNKPVLLVVNKVDVQEMHDAVYDFYALGIGEPIAISSANMLGLGDLLDEIVKLLPQETTAQDEGEEHVIQVAIVGRPNVGKSSLTNRLLGQNRTMVSDIPGTTRDAIDTELLQDGARYNIIDTAGIRRKRTIEDDSIERYSIVRSLTAVRRCDVCVIVIDANDGVTEQDTKIAGYAHDEGKAAVVVVNKWDALEKDDKTLESYRKKVIEDLKFMSYAPVLFISALTGQRTGRVLQAVKAAYEQYSKRVTTGVLNDVLADATAALQPPVSGGRRLKIYYATQQSACPPAFVLFINDETLMHFAYERYLENQFRKAFGFEGTPIRFILRQKQKEN</sequence>
<dbReference type="Pfam" id="PF01926">
    <property type="entry name" value="MMR_HSR1"/>
    <property type="match status" value="2"/>
</dbReference>
<dbReference type="FunFam" id="3.40.50.300:FF:000057">
    <property type="entry name" value="GTPase Der"/>
    <property type="match status" value="1"/>
</dbReference>
<feature type="binding site" evidence="9">
    <location>
        <begin position="57"/>
        <end position="61"/>
    </location>
    <ligand>
        <name>GTP</name>
        <dbReference type="ChEBI" id="CHEBI:37565"/>
        <label>1</label>
    </ligand>
</feature>
<dbReference type="PANTHER" id="PTHR43834">
    <property type="entry name" value="GTPASE DER"/>
    <property type="match status" value="1"/>
</dbReference>
<keyword evidence="6 9" id="KW-0342">GTP-binding</keyword>
<keyword evidence="5 9" id="KW-0547">Nucleotide-binding</keyword>
<feature type="domain" description="EngA-type G" evidence="12">
    <location>
        <begin position="4"/>
        <end position="168"/>
    </location>
</feature>
<dbReference type="InterPro" id="IPR006073">
    <property type="entry name" value="GTP-bd"/>
</dbReference>
<dbReference type="CDD" id="cd01894">
    <property type="entry name" value="EngA1"/>
    <property type="match status" value="1"/>
</dbReference>
<dbReference type="HAMAP" id="MF_00195">
    <property type="entry name" value="GTPase_Der"/>
    <property type="match status" value="1"/>
</dbReference>